<evidence type="ECO:0000256" key="4">
    <source>
        <dbReference type="ARBA" id="ARBA00022989"/>
    </source>
</evidence>
<keyword evidence="3 6" id="KW-0812">Transmembrane</keyword>
<evidence type="ECO:0000313" key="9">
    <source>
        <dbReference type="EMBL" id="APT89877.1"/>
    </source>
</evidence>
<sequence>MTIALLLLAAAAALAARPAHPGRLPGLARPRPGPPPGIAARAGRWAARVRGLAGEPAPDGARLLGAARTLELLAACLRAGLPPATAAAAVAAATGDRPLATAAARLALGAEDPWAALAEAGDYAGVAALARRSADSGGALAAGLEELAARHRGRAADRAEAAAERAGVLIAGPLALCFLPAFIALGLIPVVAGLAAPLLGGAP</sequence>
<keyword evidence="5 6" id="KW-0472">Membrane</keyword>
<accession>A0A1L7CVP4</accession>
<name>A0A1L7CVP4_9CORY</name>
<feature type="transmembrane region" description="Helical" evidence="6">
    <location>
        <begin position="178"/>
        <end position="199"/>
    </location>
</feature>
<feature type="signal peptide" evidence="7">
    <location>
        <begin position="1"/>
        <end position="21"/>
    </location>
</feature>
<evidence type="ECO:0000256" key="2">
    <source>
        <dbReference type="ARBA" id="ARBA00022475"/>
    </source>
</evidence>
<protein>
    <recommendedName>
        <fullName evidence="8">Type II secretion system protein GspF domain-containing protein</fullName>
    </recommendedName>
</protein>
<dbReference type="PANTHER" id="PTHR35007:SF3">
    <property type="entry name" value="POSSIBLE CONSERVED ALANINE RICH MEMBRANE PROTEIN"/>
    <property type="match status" value="1"/>
</dbReference>
<dbReference type="EMBL" id="CP009248">
    <property type="protein sequence ID" value="APT89877.1"/>
    <property type="molecule type" value="Genomic_DNA"/>
</dbReference>
<keyword evidence="7" id="KW-0732">Signal</keyword>
<dbReference type="GO" id="GO:0005886">
    <property type="term" value="C:plasma membrane"/>
    <property type="evidence" value="ECO:0007669"/>
    <property type="project" value="UniProtKB-SubCell"/>
</dbReference>
<dbReference type="RefSeq" id="WP_075691074.1">
    <property type="nucleotide sequence ID" value="NZ_CP009248.1"/>
</dbReference>
<dbReference type="KEGG" id="csph:CSPHI_00870"/>
<proteinExistence type="predicted"/>
<reference evidence="9 10" key="1">
    <citation type="submission" date="2014-08" db="EMBL/GenBank/DDBJ databases">
        <title>Complete genome sequence of Corynebacterium sphenisci CECT 5990(T) (=DSM 44792(T)), isolated from healthy wild penguins.</title>
        <authorList>
            <person name="Ruckert C."/>
            <person name="Albersmeier A."/>
            <person name="Winkler A."/>
            <person name="Kalinowski J."/>
        </authorList>
    </citation>
    <scope>NUCLEOTIDE SEQUENCE [LARGE SCALE GENOMIC DNA]</scope>
    <source>
        <strain evidence="9 10">DSM 44792</strain>
    </source>
</reference>
<evidence type="ECO:0000259" key="8">
    <source>
        <dbReference type="Pfam" id="PF00482"/>
    </source>
</evidence>
<evidence type="ECO:0000256" key="1">
    <source>
        <dbReference type="ARBA" id="ARBA00004651"/>
    </source>
</evidence>
<evidence type="ECO:0000256" key="3">
    <source>
        <dbReference type="ARBA" id="ARBA00022692"/>
    </source>
</evidence>
<dbReference type="InterPro" id="IPR018076">
    <property type="entry name" value="T2SS_GspF_dom"/>
</dbReference>
<feature type="chain" id="PRO_5039397537" description="Type II secretion system protein GspF domain-containing protein" evidence="7">
    <location>
        <begin position="22"/>
        <end position="203"/>
    </location>
</feature>
<feature type="domain" description="Type II secretion system protein GspF" evidence="8">
    <location>
        <begin position="70"/>
        <end position="187"/>
    </location>
</feature>
<comment type="subcellular location">
    <subcellularLocation>
        <location evidence="1">Cell membrane</location>
        <topology evidence="1">Multi-pass membrane protein</topology>
    </subcellularLocation>
</comment>
<evidence type="ECO:0000256" key="6">
    <source>
        <dbReference type="SAM" id="Phobius"/>
    </source>
</evidence>
<dbReference type="Pfam" id="PF00482">
    <property type="entry name" value="T2SSF"/>
    <property type="match status" value="1"/>
</dbReference>
<dbReference type="AlphaFoldDB" id="A0A1L7CVP4"/>
<evidence type="ECO:0000313" key="10">
    <source>
        <dbReference type="Proteomes" id="UP000185469"/>
    </source>
</evidence>
<organism evidence="9 10">
    <name type="scientific">Corynebacterium sphenisci DSM 44792</name>
    <dbReference type="NCBI Taxonomy" id="1437874"/>
    <lineage>
        <taxon>Bacteria</taxon>
        <taxon>Bacillati</taxon>
        <taxon>Actinomycetota</taxon>
        <taxon>Actinomycetes</taxon>
        <taxon>Mycobacteriales</taxon>
        <taxon>Corynebacteriaceae</taxon>
        <taxon>Corynebacterium</taxon>
    </lineage>
</organism>
<dbReference type="PANTHER" id="PTHR35007">
    <property type="entry name" value="INTEGRAL MEMBRANE PROTEIN-RELATED"/>
    <property type="match status" value="1"/>
</dbReference>
<keyword evidence="10" id="KW-1185">Reference proteome</keyword>
<evidence type="ECO:0000256" key="7">
    <source>
        <dbReference type="SAM" id="SignalP"/>
    </source>
</evidence>
<dbReference type="STRING" id="1437874.CSPHI_00870"/>
<evidence type="ECO:0000256" key="5">
    <source>
        <dbReference type="ARBA" id="ARBA00023136"/>
    </source>
</evidence>
<gene>
    <name evidence="9" type="ORF">CSPHI_00870</name>
</gene>
<dbReference type="Proteomes" id="UP000185469">
    <property type="component" value="Chromosome"/>
</dbReference>
<keyword evidence="4 6" id="KW-1133">Transmembrane helix</keyword>
<keyword evidence="2" id="KW-1003">Cell membrane</keyword>